<reference evidence="2 3" key="1">
    <citation type="submission" date="2019-08" db="EMBL/GenBank/DDBJ databases">
        <authorList>
            <person name="Dong K."/>
        </authorList>
    </citation>
    <scope>NUCLEOTIDE SEQUENCE [LARGE SCALE GENOMIC DNA]</scope>
    <source>
        <strain evidence="2 3">JCM14558</strain>
    </source>
</reference>
<dbReference type="SUPFAM" id="SSF55021">
    <property type="entry name" value="ACT-like"/>
    <property type="match status" value="2"/>
</dbReference>
<dbReference type="EMBL" id="VRSV01000001">
    <property type="protein sequence ID" value="TXK12767.1"/>
    <property type="molecule type" value="Genomic_DNA"/>
</dbReference>
<dbReference type="Proteomes" id="UP000321034">
    <property type="component" value="Unassembled WGS sequence"/>
</dbReference>
<evidence type="ECO:0000259" key="1">
    <source>
        <dbReference type="PROSITE" id="PS51671"/>
    </source>
</evidence>
<dbReference type="InterPro" id="IPR002912">
    <property type="entry name" value="ACT_dom"/>
</dbReference>
<dbReference type="PANTHER" id="PTHR34875">
    <property type="entry name" value="UPF0237 PROTEIN MJ1558"/>
    <property type="match status" value="1"/>
</dbReference>
<dbReference type="GO" id="GO:0006355">
    <property type="term" value="P:regulation of DNA-templated transcription"/>
    <property type="evidence" value="ECO:0007669"/>
    <property type="project" value="InterPro"/>
</dbReference>
<proteinExistence type="predicted"/>
<dbReference type="PANTHER" id="PTHR34875:SF6">
    <property type="entry name" value="UPF0237 PROTEIN MJ1558"/>
    <property type="match status" value="1"/>
</dbReference>
<accession>A0A5C8I1A6</accession>
<dbReference type="InterPro" id="IPR050990">
    <property type="entry name" value="UPF0237/GcvR_regulator"/>
</dbReference>
<dbReference type="InterPro" id="IPR016867">
    <property type="entry name" value="GcvR"/>
</dbReference>
<dbReference type="Gene3D" id="3.30.70.260">
    <property type="match status" value="2"/>
</dbReference>
<dbReference type="RefSeq" id="WP_147893474.1">
    <property type="nucleotide sequence ID" value="NZ_BAAANR010000001.1"/>
</dbReference>
<feature type="domain" description="ACT" evidence="1">
    <location>
        <begin position="89"/>
        <end position="169"/>
    </location>
</feature>
<dbReference type="OrthoDB" id="12860at2"/>
<keyword evidence="3" id="KW-1185">Reference proteome</keyword>
<comment type="caution">
    <text evidence="2">The sequence shown here is derived from an EMBL/GenBank/DDBJ whole genome shotgun (WGS) entry which is preliminary data.</text>
</comment>
<evidence type="ECO:0000313" key="3">
    <source>
        <dbReference type="Proteomes" id="UP000321034"/>
    </source>
</evidence>
<dbReference type="PIRSF" id="PIRSF028103">
    <property type="entry name" value="GcvR"/>
    <property type="match status" value="1"/>
</dbReference>
<gene>
    <name evidence="2" type="ORF">FVP77_04730</name>
</gene>
<dbReference type="AlphaFoldDB" id="A0A5C8I1A6"/>
<dbReference type="Pfam" id="PF13740">
    <property type="entry name" value="ACT_6"/>
    <property type="match status" value="1"/>
</dbReference>
<dbReference type="InterPro" id="IPR045865">
    <property type="entry name" value="ACT-like_dom_sf"/>
</dbReference>
<evidence type="ECO:0000313" key="2">
    <source>
        <dbReference type="EMBL" id="TXK12767.1"/>
    </source>
</evidence>
<sequence length="169" mass="17390">MATLVLTVVGADRAGLVAAVADEVDAHGGNWENSQLAELAGAFAGIIEVSVAEARVAPLRAALAHIRGLVTVTLPTTGSSRDSADRRFAVSVLGNDRPGIVREVSTTLSLRGFGIERMTTEVRDAPMSGGRVFEATIVAISAASADPDDLAAGLEQLANELQVDIAAID</sequence>
<dbReference type="PROSITE" id="PS51671">
    <property type="entry name" value="ACT"/>
    <property type="match status" value="1"/>
</dbReference>
<organism evidence="2 3">
    <name type="scientific">Microbacterium hatanonis</name>
    <dbReference type="NCBI Taxonomy" id="404366"/>
    <lineage>
        <taxon>Bacteria</taxon>
        <taxon>Bacillati</taxon>
        <taxon>Actinomycetota</taxon>
        <taxon>Actinomycetes</taxon>
        <taxon>Micrococcales</taxon>
        <taxon>Microbacteriaceae</taxon>
        <taxon>Microbacterium</taxon>
    </lineage>
</organism>
<protein>
    <submittedName>
        <fullName evidence="2">Amino acid-binding ACT protein</fullName>
    </submittedName>
</protein>
<name>A0A5C8I1A6_9MICO</name>